<feature type="binding site" evidence="15">
    <location>
        <position position="414"/>
    </location>
    <ligand>
        <name>Zn(2+)</name>
        <dbReference type="ChEBI" id="CHEBI:29105"/>
        <label>2</label>
    </ligand>
</feature>
<dbReference type="GO" id="GO:0009014">
    <property type="term" value="F:succinyl-diaminopimelate desuccinylase activity"/>
    <property type="evidence" value="ECO:0007669"/>
    <property type="project" value="UniProtKB-UniRule"/>
</dbReference>
<comment type="similarity">
    <text evidence="2 15">Belongs to the peptidase M20A family. DapE subfamily.</text>
</comment>
<feature type="binding site" evidence="15">
    <location>
        <position position="156"/>
    </location>
    <ligand>
        <name>Zn(2+)</name>
        <dbReference type="ChEBI" id="CHEBI:29105"/>
        <label>2</label>
    </ligand>
</feature>
<dbReference type="InterPro" id="IPR011650">
    <property type="entry name" value="Peptidase_M20_dimer"/>
</dbReference>
<comment type="function">
    <text evidence="15">Catalyzes the hydrolysis of N-succinyl-L,L-diaminopimelic acid (SDAP), forming succinate and LL-2,6-diaminopimelate (DAP), an intermediate involved in the bacterial biosynthesis of lysine and meso-diaminopimelic acid, an essential component of bacterial cell walls.</text>
</comment>
<keyword evidence="18" id="KW-1185">Reference proteome</keyword>
<organism evidence="17 18">
    <name type="scientific">Ancylobacter aquaticus</name>
    <dbReference type="NCBI Taxonomy" id="100"/>
    <lineage>
        <taxon>Bacteria</taxon>
        <taxon>Pseudomonadati</taxon>
        <taxon>Pseudomonadota</taxon>
        <taxon>Alphaproteobacteria</taxon>
        <taxon>Hyphomicrobiales</taxon>
        <taxon>Xanthobacteraceae</taxon>
        <taxon>Ancylobacter</taxon>
    </lineage>
</organism>
<keyword evidence="7 15" id="KW-0479">Metal-binding</keyword>
<dbReference type="GO" id="GO:0008777">
    <property type="term" value="F:acetylornithine deacetylase activity"/>
    <property type="evidence" value="ECO:0007669"/>
    <property type="project" value="TreeGrafter"/>
</dbReference>
<dbReference type="EC" id="3.5.1.18" evidence="4 15"/>
<dbReference type="HAMAP" id="MF_01690">
    <property type="entry name" value="DapE"/>
    <property type="match status" value="1"/>
</dbReference>
<keyword evidence="6 15" id="KW-0028">Amino-acid biosynthesis</keyword>
<evidence type="ECO:0000259" key="16">
    <source>
        <dbReference type="Pfam" id="PF07687"/>
    </source>
</evidence>
<evidence type="ECO:0000256" key="4">
    <source>
        <dbReference type="ARBA" id="ARBA00011921"/>
    </source>
</evidence>
<evidence type="ECO:0000256" key="1">
    <source>
        <dbReference type="ARBA" id="ARBA00005130"/>
    </source>
</evidence>
<dbReference type="PANTHER" id="PTHR43808">
    <property type="entry name" value="ACETYLORNITHINE DEACETYLASE"/>
    <property type="match status" value="1"/>
</dbReference>
<dbReference type="AlphaFoldDB" id="A0A4R1I7R3"/>
<keyword evidence="9 15" id="KW-0862">Zinc</keyword>
<dbReference type="UniPathway" id="UPA00034">
    <property type="reaction ID" value="UER00021"/>
</dbReference>
<dbReference type="InterPro" id="IPR005941">
    <property type="entry name" value="DapE_proteobac"/>
</dbReference>
<comment type="subunit">
    <text evidence="3 15">Homodimer.</text>
</comment>
<evidence type="ECO:0000256" key="10">
    <source>
        <dbReference type="ARBA" id="ARBA00022915"/>
    </source>
</evidence>
<dbReference type="NCBIfam" id="NF009557">
    <property type="entry name" value="PRK13009.1"/>
    <property type="match status" value="1"/>
</dbReference>
<dbReference type="Proteomes" id="UP000295030">
    <property type="component" value="Unassembled WGS sequence"/>
</dbReference>
<dbReference type="CDD" id="cd03891">
    <property type="entry name" value="M20_DapE_proteobac"/>
    <property type="match status" value="1"/>
</dbReference>
<keyword evidence="10 15" id="KW-0220">Diaminopimelate biosynthesis</keyword>
<comment type="catalytic activity">
    <reaction evidence="14 15">
        <text>N-succinyl-(2S,6S)-2,6-diaminopimelate + H2O = (2S,6S)-2,6-diaminopimelate + succinate</text>
        <dbReference type="Rhea" id="RHEA:22608"/>
        <dbReference type="ChEBI" id="CHEBI:15377"/>
        <dbReference type="ChEBI" id="CHEBI:30031"/>
        <dbReference type="ChEBI" id="CHEBI:57609"/>
        <dbReference type="ChEBI" id="CHEBI:58087"/>
        <dbReference type="EC" id="3.5.1.18"/>
    </reaction>
</comment>
<feature type="binding site" evidence="15">
    <location>
        <position position="123"/>
    </location>
    <ligand>
        <name>Zn(2+)</name>
        <dbReference type="ChEBI" id="CHEBI:29105"/>
        <label>1</label>
    </ligand>
</feature>
<evidence type="ECO:0000256" key="5">
    <source>
        <dbReference type="ARBA" id="ARBA00022391"/>
    </source>
</evidence>
<evidence type="ECO:0000256" key="9">
    <source>
        <dbReference type="ARBA" id="ARBA00022833"/>
    </source>
</evidence>
<evidence type="ECO:0000313" key="17">
    <source>
        <dbReference type="EMBL" id="TCK30123.1"/>
    </source>
</evidence>
<feature type="active site" evidence="15">
    <location>
        <position position="125"/>
    </location>
</feature>
<evidence type="ECO:0000313" key="18">
    <source>
        <dbReference type="Proteomes" id="UP000295030"/>
    </source>
</evidence>
<dbReference type="NCBIfam" id="TIGR01246">
    <property type="entry name" value="dapE_proteo"/>
    <property type="match status" value="1"/>
</dbReference>
<evidence type="ECO:0000256" key="3">
    <source>
        <dbReference type="ARBA" id="ARBA00011738"/>
    </source>
</evidence>
<dbReference type="SUPFAM" id="SSF55031">
    <property type="entry name" value="Bacterial exopeptidase dimerisation domain"/>
    <property type="match status" value="1"/>
</dbReference>
<dbReference type="Gene3D" id="3.30.70.360">
    <property type="match status" value="1"/>
</dbReference>
<feature type="domain" description="Peptidase M20 dimerisation" evidence="16">
    <location>
        <begin position="238"/>
        <end position="343"/>
    </location>
</feature>
<dbReference type="GO" id="GO:0009089">
    <property type="term" value="P:lysine biosynthetic process via diaminopimelate"/>
    <property type="evidence" value="ECO:0007669"/>
    <property type="project" value="UniProtKB-UniRule"/>
</dbReference>
<dbReference type="InterPro" id="IPR050072">
    <property type="entry name" value="Peptidase_M20A"/>
</dbReference>
<evidence type="ECO:0000256" key="11">
    <source>
        <dbReference type="ARBA" id="ARBA00023154"/>
    </source>
</evidence>
<feature type="active site" description="Proton acceptor" evidence="15">
    <location>
        <position position="196"/>
    </location>
</feature>
<keyword evidence="12 15" id="KW-0170">Cobalt</keyword>
<evidence type="ECO:0000256" key="12">
    <source>
        <dbReference type="ARBA" id="ARBA00023285"/>
    </source>
</evidence>
<dbReference type="Pfam" id="PF01546">
    <property type="entry name" value="Peptidase_M20"/>
    <property type="match status" value="1"/>
</dbReference>
<feature type="binding site" evidence="15">
    <location>
        <position position="197"/>
    </location>
    <ligand>
        <name>Zn(2+)</name>
        <dbReference type="ChEBI" id="CHEBI:29105"/>
        <label>2</label>
    </ligand>
</feature>
<accession>A0A4R1I7R3</accession>
<dbReference type="InterPro" id="IPR036264">
    <property type="entry name" value="Bact_exopeptidase_dim_dom"/>
</dbReference>
<comment type="pathway">
    <text evidence="1 15">Amino-acid biosynthesis; L-lysine biosynthesis via DAP pathway; LL-2,6-diaminopimelate from (S)-tetrahydrodipicolinate (succinylase route): step 3/3.</text>
</comment>
<feature type="binding site" evidence="15">
    <location>
        <position position="225"/>
    </location>
    <ligand>
        <name>Zn(2+)</name>
        <dbReference type="ChEBI" id="CHEBI:29105"/>
        <label>1</label>
    </ligand>
</feature>
<dbReference type="Gene3D" id="3.40.630.10">
    <property type="entry name" value="Zn peptidases"/>
    <property type="match status" value="2"/>
</dbReference>
<reference evidence="17 18" key="1">
    <citation type="submission" date="2019-03" db="EMBL/GenBank/DDBJ databases">
        <title>Genomic Encyclopedia of Type Strains, Phase IV (KMG-IV): sequencing the most valuable type-strain genomes for metagenomic binning, comparative biology and taxonomic classification.</title>
        <authorList>
            <person name="Goeker M."/>
        </authorList>
    </citation>
    <scope>NUCLEOTIDE SEQUENCE [LARGE SCALE GENOMIC DNA]</scope>
    <source>
        <strain evidence="17 18">DSM 101</strain>
    </source>
</reference>
<dbReference type="GO" id="GO:0050897">
    <property type="term" value="F:cobalt ion binding"/>
    <property type="evidence" value="ECO:0007669"/>
    <property type="project" value="UniProtKB-UniRule"/>
</dbReference>
<comment type="cofactor">
    <cofactor evidence="15">
        <name>Zn(2+)</name>
        <dbReference type="ChEBI" id="CHEBI:29105"/>
    </cofactor>
    <cofactor evidence="15">
        <name>Co(2+)</name>
        <dbReference type="ChEBI" id="CHEBI:48828"/>
    </cofactor>
    <text evidence="15">Binds 2 Zn(2+) or Co(2+) ions per subunit.</text>
</comment>
<dbReference type="Pfam" id="PF07687">
    <property type="entry name" value="M20_dimer"/>
    <property type="match status" value="1"/>
</dbReference>
<dbReference type="EMBL" id="SMFY01000001">
    <property type="protein sequence ID" value="TCK30123.1"/>
    <property type="molecule type" value="Genomic_DNA"/>
</dbReference>
<dbReference type="PANTHER" id="PTHR43808:SF31">
    <property type="entry name" value="N-ACETYL-L-CITRULLINE DEACETYLASE"/>
    <property type="match status" value="1"/>
</dbReference>
<keyword evidence="8 15" id="KW-0378">Hydrolase</keyword>
<evidence type="ECO:0000256" key="14">
    <source>
        <dbReference type="ARBA" id="ARBA00051301"/>
    </source>
</evidence>
<sequence>MAKRNRAPEVSSSDPGAIQYLKGLRDAVRPIHSEAAAYLDPILSDITDSPEIAADPVEILRTLIRCPSVTPHEGGALAYLDALLSNAGFATHRVTLTGPDTPDVENLYARFGRRGPNLCFAGHTDVVPPGNAEHWRFPPFEGAIQDGMIYGRGAVDMKGGVAAFIAAGLDFAAAHGHDPDHADLPGSVSFLLTGDEEGPAINGTEKLLRWLADRDERTDHCVLGEPTSRAVLGDMVKIGRRGSLSGTLTVHGRQGHVGYPHLAENPIPGMVKLLAALKAEPLDGGNDHFQASNLEVVSVDVGNPAFNVIPAEARARFNIRFNDLWTPDTLAAEIARRMTTAAGNEVRFALAFEERSSDSFLTAPGAFVDLVVEAIREATGRRPELSTTGGTSDARFIKDCCPVIEFGLVGTSMHAVDESTPIDEVRALARVYAGVLARYFAVFGR</sequence>
<evidence type="ECO:0000256" key="2">
    <source>
        <dbReference type="ARBA" id="ARBA00006746"/>
    </source>
</evidence>
<dbReference type="SUPFAM" id="SSF53187">
    <property type="entry name" value="Zn-dependent exopeptidases"/>
    <property type="match status" value="1"/>
</dbReference>
<evidence type="ECO:0000256" key="15">
    <source>
        <dbReference type="HAMAP-Rule" id="MF_01690"/>
    </source>
</evidence>
<feature type="binding site" evidence="15">
    <location>
        <position position="156"/>
    </location>
    <ligand>
        <name>Zn(2+)</name>
        <dbReference type="ChEBI" id="CHEBI:29105"/>
        <label>1</label>
    </ligand>
</feature>
<evidence type="ECO:0000256" key="6">
    <source>
        <dbReference type="ARBA" id="ARBA00022605"/>
    </source>
</evidence>
<comment type="caution">
    <text evidence="17">The sequence shown here is derived from an EMBL/GenBank/DDBJ whole genome shotgun (WGS) entry which is preliminary data.</text>
</comment>
<evidence type="ECO:0000256" key="8">
    <source>
        <dbReference type="ARBA" id="ARBA00022801"/>
    </source>
</evidence>
<dbReference type="GO" id="GO:0006526">
    <property type="term" value="P:L-arginine biosynthetic process"/>
    <property type="evidence" value="ECO:0007669"/>
    <property type="project" value="TreeGrafter"/>
</dbReference>
<keyword evidence="11 15" id="KW-0457">Lysine biosynthesis</keyword>
<dbReference type="InterPro" id="IPR002933">
    <property type="entry name" value="Peptidase_M20"/>
</dbReference>
<gene>
    <name evidence="15" type="primary">dapE</name>
    <name evidence="17" type="ORF">EV667_0209</name>
</gene>
<dbReference type="GO" id="GO:0008270">
    <property type="term" value="F:zinc ion binding"/>
    <property type="evidence" value="ECO:0007669"/>
    <property type="project" value="UniProtKB-UniRule"/>
</dbReference>
<dbReference type="GO" id="GO:0019877">
    <property type="term" value="P:diaminopimelate biosynthetic process"/>
    <property type="evidence" value="ECO:0007669"/>
    <property type="project" value="UniProtKB-UniRule"/>
</dbReference>
<proteinExistence type="inferred from homology"/>
<name>A0A4R1I7R3_ANCAQ</name>
<evidence type="ECO:0000256" key="13">
    <source>
        <dbReference type="ARBA" id="ARBA00031891"/>
    </source>
</evidence>
<evidence type="ECO:0000256" key="7">
    <source>
        <dbReference type="ARBA" id="ARBA00022723"/>
    </source>
</evidence>
<protein>
    <recommendedName>
        <fullName evidence="5 15">Succinyl-diaminopimelate desuccinylase</fullName>
        <shortName evidence="15">SDAP desuccinylase</shortName>
        <ecNumber evidence="4 15">3.5.1.18</ecNumber>
    </recommendedName>
    <alternativeName>
        <fullName evidence="13 15">N-succinyl-LL-2,6-diaminoheptanedioate amidohydrolase</fullName>
    </alternativeName>
</protein>